<evidence type="ECO:0000313" key="1">
    <source>
        <dbReference type="EMBL" id="SFG51639.1"/>
    </source>
</evidence>
<proteinExistence type="predicted"/>
<dbReference type="Proteomes" id="UP000181942">
    <property type="component" value="Unassembled WGS sequence"/>
</dbReference>
<organism evidence="1 2">
    <name type="scientific">Streptomyces mirabilis</name>
    <dbReference type="NCBI Taxonomy" id="68239"/>
    <lineage>
        <taxon>Bacteria</taxon>
        <taxon>Bacillati</taxon>
        <taxon>Actinomycetota</taxon>
        <taxon>Actinomycetes</taxon>
        <taxon>Kitasatosporales</taxon>
        <taxon>Streptomycetaceae</taxon>
        <taxon>Streptomyces</taxon>
    </lineage>
</organism>
<evidence type="ECO:0000313" key="2">
    <source>
        <dbReference type="Proteomes" id="UP000181942"/>
    </source>
</evidence>
<dbReference type="Gene3D" id="3.40.50.1820">
    <property type="entry name" value="alpha/beta hydrolase"/>
    <property type="match status" value="1"/>
</dbReference>
<gene>
    <name evidence="1" type="ORF">SAMN02787118_12210</name>
</gene>
<dbReference type="EMBL" id="FONR01000022">
    <property type="protein sequence ID" value="SFG51639.1"/>
    <property type="molecule type" value="Genomic_DNA"/>
</dbReference>
<reference evidence="1 2" key="1">
    <citation type="submission" date="2016-10" db="EMBL/GenBank/DDBJ databases">
        <authorList>
            <person name="de Groot N.N."/>
        </authorList>
    </citation>
    <scope>NUCLEOTIDE SEQUENCE [LARGE SCALE GENOMIC DNA]</scope>
    <source>
        <strain evidence="1 2">OK461</strain>
    </source>
</reference>
<accession>A0A1I2SIP9</accession>
<dbReference type="RefSeq" id="WP_107438029.1">
    <property type="nucleotide sequence ID" value="NZ_FONR01000022.1"/>
</dbReference>
<dbReference type="SUPFAM" id="SSF53474">
    <property type="entry name" value="alpha/beta-Hydrolases"/>
    <property type="match status" value="1"/>
</dbReference>
<dbReference type="OrthoDB" id="7820973at2"/>
<name>A0A1I2SIP9_9ACTN</name>
<dbReference type="AlphaFoldDB" id="A0A1I2SIP9"/>
<sequence length="108" mass="11738">MPSSAGTMTAVPVPLAQFEALTEVPIVVYYGDNIPTEPTDIAGRDNWRIRVAMARHWVDAVNRHGGDAQLVLLPDIGFTGNTHSLPSDLNNVEIAGQIWKFLADKGLD</sequence>
<protein>
    <submittedName>
        <fullName evidence="1">Uncharacterized protein</fullName>
    </submittedName>
</protein>
<dbReference type="InterPro" id="IPR029058">
    <property type="entry name" value="AB_hydrolase_fold"/>
</dbReference>